<reference evidence="2" key="1">
    <citation type="submission" date="2019-05" db="EMBL/GenBank/DDBJ databases">
        <title>Annotation for the trematode Fasciolopsis buski.</title>
        <authorList>
            <person name="Choi Y.-J."/>
        </authorList>
    </citation>
    <scope>NUCLEOTIDE SEQUENCE</scope>
    <source>
        <strain evidence="2">HT</strain>
        <tissue evidence="2">Whole worm</tissue>
    </source>
</reference>
<keyword evidence="1" id="KW-1133">Transmembrane helix</keyword>
<evidence type="ECO:0000313" key="3">
    <source>
        <dbReference type="Proteomes" id="UP000728185"/>
    </source>
</evidence>
<dbReference type="Proteomes" id="UP000728185">
    <property type="component" value="Unassembled WGS sequence"/>
</dbReference>
<evidence type="ECO:0000313" key="2">
    <source>
        <dbReference type="EMBL" id="KAA0184601.1"/>
    </source>
</evidence>
<accession>A0A8E0RQ44</accession>
<keyword evidence="3" id="KW-1185">Reference proteome</keyword>
<name>A0A8E0RQ44_9TREM</name>
<dbReference type="EMBL" id="LUCM01011013">
    <property type="protein sequence ID" value="KAA0184601.1"/>
    <property type="molecule type" value="Genomic_DNA"/>
</dbReference>
<comment type="caution">
    <text evidence="2">The sequence shown here is derived from an EMBL/GenBank/DDBJ whole genome shotgun (WGS) entry which is preliminary data.</text>
</comment>
<sequence>MRKFIESLSPTSEAGALTDIINRIYQIILALLAAVIVTAVITYYFEKEAAAGFVGNYFAESVKQYKSLAENDVDSLIVGLISPAVSQIGYDWKTFHVMCILPLLFQLNCCGMQNASDFVNMSPWDQYHSHNFTGKLRIPLLRNYMKNSTSDRLI</sequence>
<dbReference type="AlphaFoldDB" id="A0A8E0RQ44"/>
<dbReference type="OrthoDB" id="6131345at2759"/>
<organism evidence="2 3">
    <name type="scientific">Fasciolopsis buskii</name>
    <dbReference type="NCBI Taxonomy" id="27845"/>
    <lineage>
        <taxon>Eukaryota</taxon>
        <taxon>Metazoa</taxon>
        <taxon>Spiralia</taxon>
        <taxon>Lophotrochozoa</taxon>
        <taxon>Platyhelminthes</taxon>
        <taxon>Trematoda</taxon>
        <taxon>Digenea</taxon>
        <taxon>Plagiorchiida</taxon>
        <taxon>Echinostomata</taxon>
        <taxon>Echinostomatoidea</taxon>
        <taxon>Fasciolidae</taxon>
        <taxon>Fasciolopsis</taxon>
    </lineage>
</organism>
<proteinExistence type="predicted"/>
<gene>
    <name evidence="2" type="ORF">FBUS_08148</name>
</gene>
<protein>
    <submittedName>
        <fullName evidence="2">Uncharacterized protein</fullName>
    </submittedName>
</protein>
<keyword evidence="1" id="KW-0812">Transmembrane</keyword>
<feature type="transmembrane region" description="Helical" evidence="1">
    <location>
        <begin position="24"/>
        <end position="45"/>
    </location>
</feature>
<keyword evidence="1" id="KW-0472">Membrane</keyword>
<evidence type="ECO:0000256" key="1">
    <source>
        <dbReference type="SAM" id="Phobius"/>
    </source>
</evidence>